<name>A0ABQ9I441_9NEOP</name>
<evidence type="ECO:0008006" key="3">
    <source>
        <dbReference type="Google" id="ProtNLM"/>
    </source>
</evidence>
<keyword evidence="2" id="KW-1185">Reference proteome</keyword>
<gene>
    <name evidence="1" type="ORF">PR048_003959</name>
</gene>
<proteinExistence type="predicted"/>
<reference evidence="1 2" key="1">
    <citation type="submission" date="2023-02" db="EMBL/GenBank/DDBJ databases">
        <title>LHISI_Scaffold_Assembly.</title>
        <authorList>
            <person name="Stuart O.P."/>
            <person name="Cleave R."/>
            <person name="Magrath M.J.L."/>
            <person name="Mikheyev A.S."/>
        </authorList>
    </citation>
    <scope>NUCLEOTIDE SEQUENCE [LARGE SCALE GENOMIC DNA]</scope>
    <source>
        <strain evidence="1">Daus_M_001</strain>
        <tissue evidence="1">Leg muscle</tissue>
    </source>
</reference>
<accession>A0ABQ9I441</accession>
<evidence type="ECO:0000313" key="1">
    <source>
        <dbReference type="EMBL" id="KAJ8891431.1"/>
    </source>
</evidence>
<dbReference type="Proteomes" id="UP001159363">
    <property type="component" value="Chromosome 2"/>
</dbReference>
<sequence length="118" mass="13948">MTTKQVEMCQLEQLVQDRVKDLLRSKYTVSVIVEAVTAAVSDDVIRELFNLTWRRRTNSRKTYGRQKNHCGKRKLDHFLAQDELEQFQRRSNLRVFGIPESEKQHTDTLVLHVVHNKL</sequence>
<comment type="caution">
    <text evidence="1">The sequence shown here is derived from an EMBL/GenBank/DDBJ whole genome shotgun (WGS) entry which is preliminary data.</text>
</comment>
<protein>
    <recommendedName>
        <fullName evidence="3">Transposase</fullName>
    </recommendedName>
</protein>
<dbReference type="EMBL" id="JARBHB010000002">
    <property type="protein sequence ID" value="KAJ8891431.1"/>
    <property type="molecule type" value="Genomic_DNA"/>
</dbReference>
<evidence type="ECO:0000313" key="2">
    <source>
        <dbReference type="Proteomes" id="UP001159363"/>
    </source>
</evidence>
<organism evidence="1 2">
    <name type="scientific">Dryococelus australis</name>
    <dbReference type="NCBI Taxonomy" id="614101"/>
    <lineage>
        <taxon>Eukaryota</taxon>
        <taxon>Metazoa</taxon>
        <taxon>Ecdysozoa</taxon>
        <taxon>Arthropoda</taxon>
        <taxon>Hexapoda</taxon>
        <taxon>Insecta</taxon>
        <taxon>Pterygota</taxon>
        <taxon>Neoptera</taxon>
        <taxon>Polyneoptera</taxon>
        <taxon>Phasmatodea</taxon>
        <taxon>Verophasmatodea</taxon>
        <taxon>Anareolatae</taxon>
        <taxon>Phasmatidae</taxon>
        <taxon>Eurycanthinae</taxon>
        <taxon>Dryococelus</taxon>
    </lineage>
</organism>